<feature type="transmembrane region" description="Helical" evidence="1">
    <location>
        <begin position="62"/>
        <end position="84"/>
    </location>
</feature>
<feature type="transmembrane region" description="Helical" evidence="1">
    <location>
        <begin position="194"/>
        <end position="211"/>
    </location>
</feature>
<evidence type="ECO:0000313" key="4">
    <source>
        <dbReference type="Proteomes" id="UP000316747"/>
    </source>
</evidence>
<feature type="transmembrane region" description="Helical" evidence="1">
    <location>
        <begin position="25"/>
        <end position="42"/>
    </location>
</feature>
<feature type="domain" description="CAAX prenyl protease 2/Lysostaphin resistance protein A-like" evidence="2">
    <location>
        <begin position="132"/>
        <end position="230"/>
    </location>
</feature>
<keyword evidence="3" id="KW-0645">Protease</keyword>
<dbReference type="EMBL" id="VFPM01000003">
    <property type="protein sequence ID" value="TQM58339.1"/>
    <property type="molecule type" value="Genomic_DNA"/>
</dbReference>
<accession>A0A543HJ90</accession>
<feature type="transmembrane region" description="Helical" evidence="1">
    <location>
        <begin position="168"/>
        <end position="188"/>
    </location>
</feature>
<protein>
    <submittedName>
        <fullName evidence="3">CAAX prenyl protease-like protein</fullName>
    </submittedName>
</protein>
<dbReference type="InterPro" id="IPR003675">
    <property type="entry name" value="Rce1/LyrA-like_dom"/>
</dbReference>
<keyword evidence="3" id="KW-0378">Hydrolase</keyword>
<feature type="transmembrane region" description="Helical" evidence="1">
    <location>
        <begin position="105"/>
        <end position="124"/>
    </location>
</feature>
<dbReference type="Pfam" id="PF02517">
    <property type="entry name" value="Rce1-like"/>
    <property type="match status" value="1"/>
</dbReference>
<keyword evidence="1" id="KW-0812">Transmembrane</keyword>
<proteinExistence type="predicted"/>
<sequence>MVASVTRTPTQTQGGLRGFLNKGGFWRLLLVVAVYFAIYLPTGKVVARLADRSYSDDDLLSSLGSVFVQLTAALIVGSIVLFAFTTFMGWNAEIFGRQPIYRSRWMWIAPVIVLVPITLRVLAIDWGGPALSVVLLVLATGALIGFSEELLYRGIAVKMLRSSGQREWSVAAISSVLFGLSHGLNIFSGEPAGPVAYTVLYTVAFGVLMYLSMRVIGFIAAAMILHGLTDPTTLLSTGGLPGKVDTTGFNGLLALTSGFTLFLLVPVGYILAFFIRGKVGERKGANAEATV</sequence>
<keyword evidence="1" id="KW-1133">Transmembrane helix</keyword>
<keyword evidence="4" id="KW-1185">Reference proteome</keyword>
<dbReference type="AlphaFoldDB" id="A0A543HJ90"/>
<keyword evidence="1" id="KW-0472">Membrane</keyword>
<evidence type="ECO:0000256" key="1">
    <source>
        <dbReference type="SAM" id="Phobius"/>
    </source>
</evidence>
<evidence type="ECO:0000313" key="3">
    <source>
        <dbReference type="EMBL" id="TQM58339.1"/>
    </source>
</evidence>
<dbReference type="GO" id="GO:0080120">
    <property type="term" value="P:CAAX-box protein maturation"/>
    <property type="evidence" value="ECO:0007669"/>
    <property type="project" value="UniProtKB-ARBA"/>
</dbReference>
<organism evidence="3 4">
    <name type="scientific">Humibacillus xanthopallidus</name>
    <dbReference type="NCBI Taxonomy" id="412689"/>
    <lineage>
        <taxon>Bacteria</taxon>
        <taxon>Bacillati</taxon>
        <taxon>Actinomycetota</taxon>
        <taxon>Actinomycetes</taxon>
        <taxon>Micrococcales</taxon>
        <taxon>Intrasporangiaceae</taxon>
        <taxon>Humibacillus</taxon>
    </lineage>
</organism>
<dbReference type="Proteomes" id="UP000316747">
    <property type="component" value="Unassembled WGS sequence"/>
</dbReference>
<dbReference type="GO" id="GO:0004175">
    <property type="term" value="F:endopeptidase activity"/>
    <property type="evidence" value="ECO:0007669"/>
    <property type="project" value="UniProtKB-ARBA"/>
</dbReference>
<feature type="transmembrane region" description="Helical" evidence="1">
    <location>
        <begin position="252"/>
        <end position="275"/>
    </location>
</feature>
<reference evidence="3 4" key="1">
    <citation type="submission" date="2019-06" db="EMBL/GenBank/DDBJ databases">
        <title>Genome sequencing of plant associated microbes to promote plant fitness in Sorghum bicolor and Oryza sativa.</title>
        <authorList>
            <person name="Coleman-Derr D."/>
        </authorList>
    </citation>
    <scope>NUCLEOTIDE SEQUENCE [LARGE SCALE GENOMIC DNA]</scope>
    <source>
        <strain evidence="3 4">KV-663</strain>
    </source>
</reference>
<feature type="transmembrane region" description="Helical" evidence="1">
    <location>
        <begin position="130"/>
        <end position="147"/>
    </location>
</feature>
<feature type="transmembrane region" description="Helical" evidence="1">
    <location>
        <begin position="218"/>
        <end position="240"/>
    </location>
</feature>
<dbReference type="GO" id="GO:0006508">
    <property type="term" value="P:proteolysis"/>
    <property type="evidence" value="ECO:0007669"/>
    <property type="project" value="UniProtKB-KW"/>
</dbReference>
<comment type="caution">
    <text evidence="3">The sequence shown here is derived from an EMBL/GenBank/DDBJ whole genome shotgun (WGS) entry which is preliminary data.</text>
</comment>
<gene>
    <name evidence="3" type="ORF">FBY41_3702</name>
</gene>
<evidence type="ECO:0000259" key="2">
    <source>
        <dbReference type="Pfam" id="PF02517"/>
    </source>
</evidence>
<name>A0A543HJ90_9MICO</name>